<dbReference type="GO" id="GO:1990404">
    <property type="term" value="F:NAD+-protein mono-ADP-ribosyltransferase activity"/>
    <property type="evidence" value="ECO:0007669"/>
    <property type="project" value="TreeGrafter"/>
</dbReference>
<dbReference type="Proteomes" id="UP000504606">
    <property type="component" value="Unplaced"/>
</dbReference>
<dbReference type="InterPro" id="IPR051712">
    <property type="entry name" value="ARTD-AVP"/>
</dbReference>
<dbReference type="PANTHER" id="PTHR45740:SF2">
    <property type="entry name" value="POLY [ADP-RIBOSE] POLYMERASE"/>
    <property type="match status" value="1"/>
</dbReference>
<protein>
    <recommendedName>
        <fullName evidence="1">Poly [ADP-ribose] polymerase</fullName>
        <shortName evidence="1">PARP</shortName>
        <ecNumber evidence="1">2.4.2.-</ecNumber>
    </recommendedName>
</protein>
<dbReference type="GO" id="GO:0003950">
    <property type="term" value="F:NAD+ poly-ADP-ribosyltransferase activity"/>
    <property type="evidence" value="ECO:0007669"/>
    <property type="project" value="UniProtKB-UniRule"/>
</dbReference>
<sequence length="211" mass="24328">MAVVERTTLTPDANDYQVVSDLFYKTNNCLTIQSIEAVKNDNLELKFKDKQEEYKDTYGEVRVVKVWHGTKSRNVDSILENNFDVSRHGQNRGHRFGAGVSFSAITFYASHYCDEDEDLRSMLLCEVLVSNIVEVPETKGRMPPQPPFLPGRHPLRYDTLAKDKEKMDVIVKMDANAFRPTHVVNFKKTGCRRFSWSWLDDSDDDDSDYGF</sequence>
<keyword evidence="1" id="KW-0520">NAD</keyword>
<proteinExistence type="predicted"/>
<dbReference type="OrthoDB" id="6133115at2759"/>
<gene>
    <name evidence="4" type="primary">LOC113207433</name>
</gene>
<keyword evidence="1" id="KW-0328">Glycosyltransferase</keyword>
<dbReference type="AlphaFoldDB" id="A0A6J1SFL1"/>
<dbReference type="GeneID" id="113207433"/>
<keyword evidence="1" id="KW-0808">Transferase</keyword>
<feature type="domain" description="PARP catalytic" evidence="2">
    <location>
        <begin position="1"/>
        <end position="211"/>
    </location>
</feature>
<dbReference type="EC" id="2.4.2.-" evidence="1"/>
<dbReference type="SUPFAM" id="SSF56399">
    <property type="entry name" value="ADP-ribosylation"/>
    <property type="match status" value="1"/>
</dbReference>
<dbReference type="PANTHER" id="PTHR45740">
    <property type="entry name" value="POLY [ADP-RIBOSE] POLYMERASE"/>
    <property type="match status" value="1"/>
</dbReference>
<evidence type="ECO:0000259" key="2">
    <source>
        <dbReference type="PROSITE" id="PS51059"/>
    </source>
</evidence>
<evidence type="ECO:0000313" key="3">
    <source>
        <dbReference type="Proteomes" id="UP000504606"/>
    </source>
</evidence>
<reference evidence="4" key="1">
    <citation type="submission" date="2025-08" db="UniProtKB">
        <authorList>
            <consortium name="RefSeq"/>
        </authorList>
    </citation>
    <scope>IDENTIFICATION</scope>
    <source>
        <tissue evidence="4">Whole organism</tissue>
    </source>
</reference>
<keyword evidence="3" id="KW-1185">Reference proteome</keyword>
<evidence type="ECO:0000313" key="4">
    <source>
        <dbReference type="RefSeq" id="XP_026279792.1"/>
    </source>
</evidence>
<dbReference type="GO" id="GO:0005634">
    <property type="term" value="C:nucleus"/>
    <property type="evidence" value="ECO:0007669"/>
    <property type="project" value="TreeGrafter"/>
</dbReference>
<organism evidence="3 4">
    <name type="scientific">Frankliniella occidentalis</name>
    <name type="common">Western flower thrips</name>
    <name type="synonym">Euthrips occidentalis</name>
    <dbReference type="NCBI Taxonomy" id="133901"/>
    <lineage>
        <taxon>Eukaryota</taxon>
        <taxon>Metazoa</taxon>
        <taxon>Ecdysozoa</taxon>
        <taxon>Arthropoda</taxon>
        <taxon>Hexapoda</taxon>
        <taxon>Insecta</taxon>
        <taxon>Pterygota</taxon>
        <taxon>Neoptera</taxon>
        <taxon>Paraneoptera</taxon>
        <taxon>Thysanoptera</taxon>
        <taxon>Terebrantia</taxon>
        <taxon>Thripoidea</taxon>
        <taxon>Thripidae</taxon>
        <taxon>Frankliniella</taxon>
    </lineage>
</organism>
<dbReference type="InterPro" id="IPR012317">
    <property type="entry name" value="Poly(ADP-ribose)pol_cat_dom"/>
</dbReference>
<dbReference type="KEGG" id="foc:113207433"/>
<dbReference type="PROSITE" id="PS51059">
    <property type="entry name" value="PARP_CATALYTIC"/>
    <property type="match status" value="1"/>
</dbReference>
<evidence type="ECO:0000256" key="1">
    <source>
        <dbReference type="RuleBase" id="RU362114"/>
    </source>
</evidence>
<accession>A0A6J1SFL1</accession>
<name>A0A6J1SFL1_FRAOC</name>
<dbReference type="Pfam" id="PF00644">
    <property type="entry name" value="PARP"/>
    <property type="match status" value="1"/>
</dbReference>
<dbReference type="RefSeq" id="XP_026279792.1">
    <property type="nucleotide sequence ID" value="XM_026424007.2"/>
</dbReference>
<dbReference type="Gene3D" id="3.90.228.10">
    <property type="match status" value="1"/>
</dbReference>